<dbReference type="PANTHER" id="PTHR40061">
    <property type="entry name" value="SPORULATION PROTEIN YLMC-RELATED"/>
    <property type="match status" value="1"/>
</dbReference>
<organism evidence="2 3">
    <name type="scientific">Anaerosalibacter bizertensis</name>
    <dbReference type="NCBI Taxonomy" id="932217"/>
    <lineage>
        <taxon>Bacteria</taxon>
        <taxon>Bacillati</taxon>
        <taxon>Bacillota</taxon>
        <taxon>Tissierellia</taxon>
        <taxon>Tissierellales</taxon>
        <taxon>Sporanaerobacteraceae</taxon>
        <taxon>Anaerosalibacter</taxon>
    </lineage>
</organism>
<dbReference type="Proteomes" id="UP001108123">
    <property type="component" value="Unassembled WGS sequence"/>
</dbReference>
<dbReference type="InterPro" id="IPR011033">
    <property type="entry name" value="PRC_barrel-like_sf"/>
</dbReference>
<dbReference type="AlphaFoldDB" id="A0A9Q4ABA5"/>
<dbReference type="PANTHER" id="PTHR40061:SF1">
    <property type="entry name" value="SPORULATION PROTEIN YLMC-RELATED"/>
    <property type="match status" value="1"/>
</dbReference>
<comment type="caution">
    <text evidence="2">The sequence shown here is derived from an EMBL/GenBank/DDBJ whole genome shotgun (WGS) entry which is preliminary data.</text>
</comment>
<keyword evidence="3" id="KW-1185">Reference proteome</keyword>
<evidence type="ECO:0000259" key="1">
    <source>
        <dbReference type="Pfam" id="PF05239"/>
    </source>
</evidence>
<dbReference type="InterPro" id="IPR027275">
    <property type="entry name" value="PRC-brl_dom"/>
</dbReference>
<sequence length="97" mass="11058">MYKNIYNIGQQLKDGEIMVRISELREKEVINVRDGSRIGVIEDVKVDLSKGEVTAVIIPRLGKVFSLFGKNQDIIINWNDIMKIGIDTILVDLKEIE</sequence>
<feature type="domain" description="PRC-barrel" evidence="1">
    <location>
        <begin position="18"/>
        <end position="93"/>
    </location>
</feature>
<dbReference type="SUPFAM" id="SSF50346">
    <property type="entry name" value="PRC-barrel domain"/>
    <property type="match status" value="1"/>
</dbReference>
<dbReference type="InterPro" id="IPR014238">
    <property type="entry name" value="Spore_YlmC/YmxH"/>
</dbReference>
<accession>A0A9Q4ABA5</accession>
<name>A0A9Q4ABA5_9FIRM</name>
<dbReference type="Pfam" id="PF05239">
    <property type="entry name" value="PRC"/>
    <property type="match status" value="1"/>
</dbReference>
<dbReference type="EMBL" id="JAKNID010000007">
    <property type="protein sequence ID" value="MCG4564522.1"/>
    <property type="molecule type" value="Genomic_DNA"/>
</dbReference>
<proteinExistence type="predicted"/>
<evidence type="ECO:0000313" key="3">
    <source>
        <dbReference type="Proteomes" id="UP001108123"/>
    </source>
</evidence>
<reference evidence="2" key="1">
    <citation type="submission" date="2022-01" db="EMBL/GenBank/DDBJ databases">
        <title>Collection of gut derived symbiotic bacterial strains cultured from healthy donors.</title>
        <authorList>
            <person name="Lin H."/>
            <person name="Kohout C."/>
            <person name="Waligurski E."/>
            <person name="Pamer E.G."/>
        </authorList>
    </citation>
    <scope>NUCLEOTIDE SEQUENCE</scope>
    <source>
        <strain evidence="2">MSK.14.39</strain>
    </source>
</reference>
<gene>
    <name evidence="2" type="ORF">L0P62_03570</name>
</gene>
<dbReference type="NCBIfam" id="TIGR02888">
    <property type="entry name" value="spore_YlmC_YmxH"/>
    <property type="match status" value="1"/>
</dbReference>
<dbReference type="Gene3D" id="2.30.30.240">
    <property type="entry name" value="PRC-barrel domain"/>
    <property type="match status" value="1"/>
</dbReference>
<protein>
    <submittedName>
        <fullName evidence="2">YlmC/YmxH family sporulation protein</fullName>
    </submittedName>
</protein>
<evidence type="ECO:0000313" key="2">
    <source>
        <dbReference type="EMBL" id="MCG4564522.1"/>
    </source>
</evidence>